<keyword evidence="5 7" id="KW-1133">Transmembrane helix</keyword>
<feature type="transmembrane region" description="Helical" evidence="7">
    <location>
        <begin position="57"/>
        <end position="73"/>
    </location>
</feature>
<reference evidence="8 9" key="1">
    <citation type="submission" date="2019-03" db="EMBL/GenBank/DDBJ databases">
        <title>Genomic Encyclopedia of Type Strains, Phase IV (KMG-IV): sequencing the most valuable type-strain genomes for metagenomic binning, comparative biology and taxonomic classification.</title>
        <authorList>
            <person name="Goeker M."/>
        </authorList>
    </citation>
    <scope>NUCLEOTIDE SEQUENCE [LARGE SCALE GENOMIC DNA]</scope>
    <source>
        <strain evidence="8 9">DSM 2132</strain>
    </source>
</reference>
<sequence>MPAPQPAPRWLAGLTGYLRPRLIGVFCLGLSSGFPLTLILATLTYWLSKEGVSKGEVGLFSALLIPYSLKFLWAPMIDRVPLPWLAKRVGQRRAWLFATQALLVLAILGLGSGDPAHDLGLMAVCAFAVALASASQDIVIDAFRIETLALDDQGQGAAMLIFGYRTGNLIAGAGAVALQIAVGWQVTYYAMALLVLVGAGAAWALGEPARHDTHEADAAEGRARAWLARRTETPKRQARILAWLYATVVAPFQEFLARPYAWAILAFVLIYKLGDAMGQVMLSPLVVELGFSDADYIWANKLVGFWALLLGTALGGGAVKVLGLFRALLVTGVLMMATNLLFAVLALAGDVPAMLAVAVGFENFATGIGLSVFVAYLSGLCNLAYTATHYALLSALATTARNFLAAPSGYLVEAVGWPAFYVITTVVALPGLGLLIWLWRRGLQVEPEASRSQSAAT</sequence>
<dbReference type="InParanoid" id="A0A4R2PL02"/>
<proteinExistence type="inferred from homology"/>
<evidence type="ECO:0000256" key="3">
    <source>
        <dbReference type="ARBA" id="ARBA00022448"/>
    </source>
</evidence>
<evidence type="ECO:0000256" key="2">
    <source>
        <dbReference type="ARBA" id="ARBA00008335"/>
    </source>
</evidence>
<keyword evidence="3" id="KW-0813">Transport</keyword>
<feature type="transmembrane region" description="Helical" evidence="7">
    <location>
        <begin position="94"/>
        <end position="113"/>
    </location>
</feature>
<feature type="transmembrane region" description="Helical" evidence="7">
    <location>
        <begin position="188"/>
        <end position="206"/>
    </location>
</feature>
<dbReference type="GO" id="GO:0022857">
    <property type="term" value="F:transmembrane transporter activity"/>
    <property type="evidence" value="ECO:0007669"/>
    <property type="project" value="InterPro"/>
</dbReference>
<evidence type="ECO:0000256" key="7">
    <source>
        <dbReference type="SAM" id="Phobius"/>
    </source>
</evidence>
<dbReference type="OrthoDB" id="9787815at2"/>
<evidence type="ECO:0000256" key="5">
    <source>
        <dbReference type="ARBA" id="ARBA00022989"/>
    </source>
</evidence>
<dbReference type="RefSeq" id="WP_132707826.1">
    <property type="nucleotide sequence ID" value="NZ_JACIGF010000003.1"/>
</dbReference>
<feature type="transmembrane region" description="Helical" evidence="7">
    <location>
        <begin position="354"/>
        <end position="378"/>
    </location>
</feature>
<organism evidence="8 9">
    <name type="scientific">Rhodothalassium salexigens DSM 2132</name>
    <dbReference type="NCBI Taxonomy" id="1188247"/>
    <lineage>
        <taxon>Bacteria</taxon>
        <taxon>Pseudomonadati</taxon>
        <taxon>Pseudomonadota</taxon>
        <taxon>Alphaproteobacteria</taxon>
        <taxon>Rhodothalassiales</taxon>
        <taxon>Rhodothalassiaceae</taxon>
        <taxon>Rhodothalassium</taxon>
    </lineage>
</organism>
<evidence type="ECO:0000256" key="4">
    <source>
        <dbReference type="ARBA" id="ARBA00022692"/>
    </source>
</evidence>
<dbReference type="PANTHER" id="PTHR12778">
    <property type="entry name" value="SOLUTE CARRIER FAMILY 33 ACETYL-COA TRANSPORTER -RELATED"/>
    <property type="match status" value="1"/>
</dbReference>
<dbReference type="AlphaFoldDB" id="A0A4R2PL02"/>
<dbReference type="Proteomes" id="UP000295399">
    <property type="component" value="Unassembled WGS sequence"/>
</dbReference>
<evidence type="ECO:0000313" key="8">
    <source>
        <dbReference type="EMBL" id="TCP36269.1"/>
    </source>
</evidence>
<keyword evidence="9" id="KW-1185">Reference proteome</keyword>
<dbReference type="EMBL" id="SLXO01000003">
    <property type="protein sequence ID" value="TCP36269.1"/>
    <property type="molecule type" value="Genomic_DNA"/>
</dbReference>
<accession>A0A4R2PL02</accession>
<dbReference type="Gene3D" id="1.20.1250.20">
    <property type="entry name" value="MFS general substrate transporter like domains"/>
    <property type="match status" value="2"/>
</dbReference>
<dbReference type="InterPro" id="IPR036259">
    <property type="entry name" value="MFS_trans_sf"/>
</dbReference>
<comment type="similarity">
    <text evidence="2">Belongs to the major facilitator superfamily.</text>
</comment>
<dbReference type="SUPFAM" id="SSF103473">
    <property type="entry name" value="MFS general substrate transporter"/>
    <property type="match status" value="1"/>
</dbReference>
<dbReference type="InterPro" id="IPR004752">
    <property type="entry name" value="AmpG_permease/AT-1"/>
</dbReference>
<dbReference type="Pfam" id="PF07690">
    <property type="entry name" value="MFS_1"/>
    <property type="match status" value="1"/>
</dbReference>
<dbReference type="PANTHER" id="PTHR12778:SF10">
    <property type="entry name" value="MAJOR FACILITATOR SUPERFAMILY DOMAIN-CONTAINING PROTEIN 3"/>
    <property type="match status" value="1"/>
</dbReference>
<feature type="transmembrane region" description="Helical" evidence="7">
    <location>
        <begin position="418"/>
        <end position="439"/>
    </location>
</feature>
<dbReference type="FunCoup" id="A0A4R2PL02">
    <property type="interactions" value="128"/>
</dbReference>
<evidence type="ECO:0000256" key="6">
    <source>
        <dbReference type="ARBA" id="ARBA00023136"/>
    </source>
</evidence>
<evidence type="ECO:0000313" key="9">
    <source>
        <dbReference type="Proteomes" id="UP000295399"/>
    </source>
</evidence>
<name>A0A4R2PL02_RHOSA</name>
<dbReference type="GO" id="GO:0016020">
    <property type="term" value="C:membrane"/>
    <property type="evidence" value="ECO:0007669"/>
    <property type="project" value="UniProtKB-SubCell"/>
</dbReference>
<gene>
    <name evidence="8" type="ORF">EV659_103156</name>
</gene>
<dbReference type="NCBIfam" id="TIGR00901">
    <property type="entry name" value="2A0125"/>
    <property type="match status" value="1"/>
</dbReference>
<comment type="caution">
    <text evidence="8">The sequence shown here is derived from an EMBL/GenBank/DDBJ whole genome shotgun (WGS) entry which is preliminary data.</text>
</comment>
<comment type="subcellular location">
    <subcellularLocation>
        <location evidence="1">Membrane</location>
        <topology evidence="1">Multi-pass membrane protein</topology>
    </subcellularLocation>
</comment>
<feature type="transmembrane region" description="Helical" evidence="7">
    <location>
        <begin position="119"/>
        <end position="140"/>
    </location>
</feature>
<keyword evidence="4 7" id="KW-0812">Transmembrane</keyword>
<feature type="transmembrane region" description="Helical" evidence="7">
    <location>
        <begin position="260"/>
        <end position="282"/>
    </location>
</feature>
<feature type="transmembrane region" description="Helical" evidence="7">
    <location>
        <begin position="390"/>
        <end position="412"/>
    </location>
</feature>
<feature type="transmembrane region" description="Helical" evidence="7">
    <location>
        <begin position="302"/>
        <end position="321"/>
    </location>
</feature>
<feature type="transmembrane region" description="Helical" evidence="7">
    <location>
        <begin position="161"/>
        <end position="182"/>
    </location>
</feature>
<evidence type="ECO:0000256" key="1">
    <source>
        <dbReference type="ARBA" id="ARBA00004141"/>
    </source>
</evidence>
<keyword evidence="6 7" id="KW-0472">Membrane</keyword>
<dbReference type="InterPro" id="IPR011701">
    <property type="entry name" value="MFS"/>
</dbReference>
<protein>
    <submittedName>
        <fullName evidence="8">PAT family beta-lactamase induction signal transducer AmpG</fullName>
    </submittedName>
</protein>
<feature type="transmembrane region" description="Helical" evidence="7">
    <location>
        <begin position="21"/>
        <end position="45"/>
    </location>
</feature>
<feature type="transmembrane region" description="Helical" evidence="7">
    <location>
        <begin position="328"/>
        <end position="348"/>
    </location>
</feature>